<dbReference type="GO" id="GO:0004475">
    <property type="term" value="F:mannose-1-phosphate guanylyltransferase (GTP) activity"/>
    <property type="evidence" value="ECO:0007669"/>
    <property type="project" value="TreeGrafter"/>
</dbReference>
<dbReference type="GO" id="GO:0009298">
    <property type="term" value="P:GDP-mannose biosynthetic process"/>
    <property type="evidence" value="ECO:0007669"/>
    <property type="project" value="TreeGrafter"/>
</dbReference>
<proteinExistence type="predicted"/>
<sequence length="361" mass="40879">MKAVIFAGGVGTRLWPLSRKKSPKQFEKVVGNKSTLQLAAERLLPEFSAEDIFISTGEQYVNMVQDQLPFIPRENIIAEPAKRDVGPAVGLIMGYLAQRFPHEPVIILWSDHLVKKIELFKKIIMDVGAFVAKKENCIVFIGQKPRFASENLGWIQIGSKAARTADTNLSSFAAFKYRPDAKTAETFFHSKKYCWNLGYFVSTPQYIYSLFKKHSTEIYETAEKIIASKSSTEFKKNLKKHYKEMPEVSFDNAVLEKIDTKSAFVVDEDIGWSDVGAWEALKEALEHHRGDNITKGRVLLENSQDSLVYNYDDKKMIVGVELDDLLVVNTEDVLLVARKSAVQQIKKIVEGFQGTENEKLT</sequence>
<dbReference type="EMBL" id="PFOB01000018">
    <property type="protein sequence ID" value="PIZ63585.1"/>
    <property type="molecule type" value="Genomic_DNA"/>
</dbReference>
<dbReference type="Pfam" id="PF00483">
    <property type="entry name" value="NTP_transferase"/>
    <property type="match status" value="1"/>
</dbReference>
<dbReference type="PANTHER" id="PTHR46390">
    <property type="entry name" value="MANNOSE-1-PHOSPHATE GUANYLYLTRANSFERASE"/>
    <property type="match status" value="1"/>
</dbReference>
<dbReference type="AlphaFoldDB" id="A0A2M7U0L9"/>
<feature type="domain" description="MannoseP isomerase/GMP-like beta-helix" evidence="2">
    <location>
        <begin position="302"/>
        <end position="350"/>
    </location>
</feature>
<protein>
    <submittedName>
        <fullName evidence="3">Uncharacterized protein</fullName>
    </submittedName>
</protein>
<name>A0A2M7U0L9_9BACT</name>
<feature type="domain" description="Nucleotidyl transferase" evidence="1">
    <location>
        <begin position="2"/>
        <end position="286"/>
    </location>
</feature>
<dbReference type="InterPro" id="IPR005835">
    <property type="entry name" value="NTP_transferase_dom"/>
</dbReference>
<organism evidence="3 4">
    <name type="scientific">Candidatus Roizmanbacteria bacterium CG_4_10_14_0_2_um_filter_39_13</name>
    <dbReference type="NCBI Taxonomy" id="1974825"/>
    <lineage>
        <taxon>Bacteria</taxon>
        <taxon>Candidatus Roizmaniibacteriota</taxon>
    </lineage>
</organism>
<dbReference type="Proteomes" id="UP000228503">
    <property type="component" value="Unassembled WGS sequence"/>
</dbReference>
<evidence type="ECO:0000259" key="1">
    <source>
        <dbReference type="Pfam" id="PF00483"/>
    </source>
</evidence>
<dbReference type="SUPFAM" id="SSF53448">
    <property type="entry name" value="Nucleotide-diphospho-sugar transferases"/>
    <property type="match status" value="1"/>
</dbReference>
<accession>A0A2M7U0L9</accession>
<reference evidence="4" key="1">
    <citation type="submission" date="2017-09" db="EMBL/GenBank/DDBJ databases">
        <title>Depth-based differentiation of microbial function through sediment-hosted aquifers and enrichment of novel symbionts in the deep terrestrial subsurface.</title>
        <authorList>
            <person name="Probst A.J."/>
            <person name="Ladd B."/>
            <person name="Jarett J.K."/>
            <person name="Geller-Mcgrath D.E."/>
            <person name="Sieber C.M.K."/>
            <person name="Emerson J.B."/>
            <person name="Anantharaman K."/>
            <person name="Thomas B.C."/>
            <person name="Malmstrom R."/>
            <person name="Stieglmeier M."/>
            <person name="Klingl A."/>
            <person name="Woyke T."/>
            <person name="Ryan C.M."/>
            <person name="Banfield J.F."/>
        </authorList>
    </citation>
    <scope>NUCLEOTIDE SEQUENCE [LARGE SCALE GENOMIC DNA]</scope>
</reference>
<evidence type="ECO:0000313" key="3">
    <source>
        <dbReference type="EMBL" id="PIZ63585.1"/>
    </source>
</evidence>
<dbReference type="InterPro" id="IPR054566">
    <property type="entry name" value="ManC/GMP-like_b-helix"/>
</dbReference>
<dbReference type="InterPro" id="IPR051161">
    <property type="entry name" value="Mannose-6P_isomerase_type2"/>
</dbReference>
<dbReference type="PANTHER" id="PTHR46390:SF1">
    <property type="entry name" value="MANNOSE-1-PHOSPHATE GUANYLYLTRANSFERASE"/>
    <property type="match status" value="1"/>
</dbReference>
<dbReference type="SUPFAM" id="SSF159283">
    <property type="entry name" value="Guanosine diphospho-D-mannose pyrophosphorylase/mannose-6-phosphate isomerase linker domain"/>
    <property type="match status" value="1"/>
</dbReference>
<dbReference type="Gene3D" id="3.90.550.10">
    <property type="entry name" value="Spore Coat Polysaccharide Biosynthesis Protein SpsA, Chain A"/>
    <property type="match status" value="1"/>
</dbReference>
<gene>
    <name evidence="3" type="ORF">COY16_01565</name>
</gene>
<evidence type="ECO:0000313" key="4">
    <source>
        <dbReference type="Proteomes" id="UP000228503"/>
    </source>
</evidence>
<comment type="caution">
    <text evidence="3">The sequence shown here is derived from an EMBL/GenBank/DDBJ whole genome shotgun (WGS) entry which is preliminary data.</text>
</comment>
<dbReference type="InterPro" id="IPR029044">
    <property type="entry name" value="Nucleotide-diphossugar_trans"/>
</dbReference>
<evidence type="ECO:0000259" key="2">
    <source>
        <dbReference type="Pfam" id="PF22640"/>
    </source>
</evidence>
<dbReference type="Pfam" id="PF22640">
    <property type="entry name" value="ManC_GMP_beta-helix"/>
    <property type="match status" value="1"/>
</dbReference>